<gene>
    <name evidence="9" type="ORF">Pflav_073890</name>
</gene>
<sequence>MAGSATALFIGGGTAVAEPTPVKPTPIKPRAEHIEVSRGTGQVIKDSYIVVFKDGKAKAADVATHVKSLTNTYGGSARRTFTKSLRGYSAKMTAAQAKELAKDPDVAFVEQNRLLSKSATAGSWGIDRIDQQWVPLDGSYTAPNTASDVTVYVIDSGIDISHPEFGGRARYGIDVVDESAAPTPTSPGRADDTVPADCDGHGTHVAGTIGSKSYGVAKGVQLVAVQVLDCAGVGSVEEVIAGIDWVTANAEKPAVANMSLGGSASAAIDKAVEKSIASGVTYVVAAGNGTENKATGLPEPVPACNVSPARVPAAITVSATDVADFRVSWAGLGTCVDIFAPGNDIVSTYHDAVTGKPTIAQISGTSMASPHVAGAAALLLADNEGMTPQQVRDRLVGTATRGAVKNLGTGSPDRLLRIGSGLPSTTALRAAANGKLVTTPGAGASALIASGSLALQGEQFDLVKNSDGTTSFRARSNGRYVTAERAGAQPLIANRTAVGPWEKFDLSTNADGTVSVKALANGKYVTAERAGAQPLIANRTAVGPWEKFTWTSPVPVISLLAYVNEKIVSAETRGTKPLIANRAGIGVWEQFDIIDRGNGNVALRAHANGRFVAAERAGAQPLIANRTAVGPWETFQVLNLGGPVAFKAAANSRWVSAESRGTKPLIANRTSPAASEAFFLL</sequence>
<dbReference type="Proteomes" id="UP000502508">
    <property type="component" value="Chromosome"/>
</dbReference>
<dbReference type="SUPFAM" id="SSF54897">
    <property type="entry name" value="Protease propeptides/inhibitors"/>
    <property type="match status" value="1"/>
</dbReference>
<evidence type="ECO:0000313" key="9">
    <source>
        <dbReference type="EMBL" id="BCB80979.1"/>
    </source>
</evidence>
<dbReference type="InterPro" id="IPR008999">
    <property type="entry name" value="Actin-crosslinking"/>
</dbReference>
<dbReference type="Gene3D" id="3.30.70.80">
    <property type="entry name" value="Peptidase S8 propeptide/proteinase inhibitor I9"/>
    <property type="match status" value="1"/>
</dbReference>
<dbReference type="Gene3D" id="3.40.50.200">
    <property type="entry name" value="Peptidase S8/S53 domain"/>
    <property type="match status" value="1"/>
</dbReference>
<protein>
    <recommendedName>
        <fullName evidence="11">Peptidase S8/S53 domain-containing protein</fullName>
    </recommendedName>
</protein>
<dbReference type="KEGG" id="pfla:Pflav_073890"/>
<evidence type="ECO:0000256" key="1">
    <source>
        <dbReference type="ARBA" id="ARBA00011073"/>
    </source>
</evidence>
<dbReference type="InterPro" id="IPR037045">
    <property type="entry name" value="S8pro/Inhibitor_I9_sf"/>
</dbReference>
<feature type="active site" description="Charge relay system" evidence="5">
    <location>
        <position position="155"/>
    </location>
</feature>
<keyword evidence="2 5" id="KW-0645">Protease</keyword>
<dbReference type="InterPro" id="IPR022398">
    <property type="entry name" value="Peptidase_S8_His-AS"/>
</dbReference>
<proteinExistence type="inferred from homology"/>
<dbReference type="PRINTS" id="PR00723">
    <property type="entry name" value="SUBTILISIN"/>
</dbReference>
<dbReference type="PANTHER" id="PTHR43806">
    <property type="entry name" value="PEPTIDASE S8"/>
    <property type="match status" value="1"/>
</dbReference>
<organism evidence="9 10">
    <name type="scientific">Phytohabitans flavus</name>
    <dbReference type="NCBI Taxonomy" id="1076124"/>
    <lineage>
        <taxon>Bacteria</taxon>
        <taxon>Bacillati</taxon>
        <taxon>Actinomycetota</taxon>
        <taxon>Actinomycetes</taxon>
        <taxon>Micromonosporales</taxon>
        <taxon>Micromonosporaceae</taxon>
    </lineage>
</organism>
<dbReference type="PROSITE" id="PS00138">
    <property type="entry name" value="SUBTILASE_SER"/>
    <property type="match status" value="1"/>
</dbReference>
<dbReference type="GO" id="GO:0005615">
    <property type="term" value="C:extracellular space"/>
    <property type="evidence" value="ECO:0007669"/>
    <property type="project" value="TreeGrafter"/>
</dbReference>
<evidence type="ECO:0000256" key="2">
    <source>
        <dbReference type="ARBA" id="ARBA00022670"/>
    </source>
</evidence>
<accession>A0A6F8Y4M8</accession>
<keyword evidence="10" id="KW-1185">Reference proteome</keyword>
<dbReference type="GO" id="GO:0004252">
    <property type="term" value="F:serine-type endopeptidase activity"/>
    <property type="evidence" value="ECO:0007669"/>
    <property type="project" value="UniProtKB-UniRule"/>
</dbReference>
<feature type="domain" description="Peptidase S8/S53" evidence="7">
    <location>
        <begin position="147"/>
        <end position="404"/>
    </location>
</feature>
<evidence type="ECO:0000259" key="8">
    <source>
        <dbReference type="Pfam" id="PF05922"/>
    </source>
</evidence>
<dbReference type="EMBL" id="AP022870">
    <property type="protein sequence ID" value="BCB80979.1"/>
    <property type="molecule type" value="Genomic_DNA"/>
</dbReference>
<dbReference type="InterPro" id="IPR023827">
    <property type="entry name" value="Peptidase_S8_Asp-AS"/>
</dbReference>
<dbReference type="InterPro" id="IPR010259">
    <property type="entry name" value="S8pro/Inhibitor_I9"/>
</dbReference>
<dbReference type="AlphaFoldDB" id="A0A6F8Y4M8"/>
<dbReference type="Gene3D" id="2.80.10.50">
    <property type="match status" value="2"/>
</dbReference>
<evidence type="ECO:0000259" key="7">
    <source>
        <dbReference type="Pfam" id="PF00082"/>
    </source>
</evidence>
<evidence type="ECO:0000256" key="4">
    <source>
        <dbReference type="ARBA" id="ARBA00022825"/>
    </source>
</evidence>
<dbReference type="PROSITE" id="PS51892">
    <property type="entry name" value="SUBTILASE"/>
    <property type="match status" value="1"/>
</dbReference>
<dbReference type="InterPro" id="IPR015500">
    <property type="entry name" value="Peptidase_S8_subtilisin-rel"/>
</dbReference>
<dbReference type="SUPFAM" id="SSF52743">
    <property type="entry name" value="Subtilisin-like"/>
    <property type="match status" value="1"/>
</dbReference>
<dbReference type="InterPro" id="IPR050131">
    <property type="entry name" value="Peptidase_S8_subtilisin-like"/>
</dbReference>
<dbReference type="InterPro" id="IPR034193">
    <property type="entry name" value="PCSK9_ProteinaseK-like"/>
</dbReference>
<dbReference type="PANTHER" id="PTHR43806:SF11">
    <property type="entry name" value="CEREVISIN-RELATED"/>
    <property type="match status" value="1"/>
</dbReference>
<dbReference type="Pfam" id="PF05922">
    <property type="entry name" value="Inhibitor_I9"/>
    <property type="match status" value="1"/>
</dbReference>
<dbReference type="GO" id="GO:0006508">
    <property type="term" value="P:proteolysis"/>
    <property type="evidence" value="ECO:0007669"/>
    <property type="project" value="UniProtKB-KW"/>
</dbReference>
<evidence type="ECO:0008006" key="11">
    <source>
        <dbReference type="Google" id="ProtNLM"/>
    </source>
</evidence>
<dbReference type="PROSITE" id="PS00136">
    <property type="entry name" value="SUBTILASE_ASP"/>
    <property type="match status" value="1"/>
</dbReference>
<name>A0A6F8Y4M8_9ACTN</name>
<dbReference type="CDD" id="cd00257">
    <property type="entry name" value="beta-trefoil_FSCN-like"/>
    <property type="match status" value="2"/>
</dbReference>
<evidence type="ECO:0000256" key="6">
    <source>
        <dbReference type="RuleBase" id="RU003355"/>
    </source>
</evidence>
<dbReference type="SUPFAM" id="SSF50405">
    <property type="entry name" value="Actin-crosslinking proteins"/>
    <property type="match status" value="2"/>
</dbReference>
<reference evidence="9 10" key="2">
    <citation type="submission" date="2020-03" db="EMBL/GenBank/DDBJ databases">
        <authorList>
            <person name="Ichikawa N."/>
            <person name="Kimura A."/>
            <person name="Kitahashi Y."/>
            <person name="Uohara A."/>
        </authorList>
    </citation>
    <scope>NUCLEOTIDE SEQUENCE [LARGE SCALE GENOMIC DNA]</scope>
    <source>
        <strain evidence="9 10">NBRC 107702</strain>
    </source>
</reference>
<keyword evidence="4 5" id="KW-0720">Serine protease</keyword>
<keyword evidence="3 5" id="KW-0378">Hydrolase</keyword>
<feature type="active site" description="Charge relay system" evidence="5">
    <location>
        <position position="201"/>
    </location>
</feature>
<reference evidence="9 10" key="1">
    <citation type="submission" date="2020-03" db="EMBL/GenBank/DDBJ databases">
        <title>Whole genome shotgun sequence of Phytohabitans flavus NBRC 107702.</title>
        <authorList>
            <person name="Komaki H."/>
            <person name="Tamura T."/>
        </authorList>
    </citation>
    <scope>NUCLEOTIDE SEQUENCE [LARGE SCALE GENOMIC DNA]</scope>
    <source>
        <strain evidence="9 10">NBRC 107702</strain>
    </source>
</reference>
<evidence type="ECO:0000256" key="3">
    <source>
        <dbReference type="ARBA" id="ARBA00022801"/>
    </source>
</evidence>
<feature type="domain" description="Inhibitor I9" evidence="8">
    <location>
        <begin position="47"/>
        <end position="114"/>
    </location>
</feature>
<evidence type="ECO:0000313" key="10">
    <source>
        <dbReference type="Proteomes" id="UP000502508"/>
    </source>
</evidence>
<dbReference type="InterPro" id="IPR000209">
    <property type="entry name" value="Peptidase_S8/S53_dom"/>
</dbReference>
<evidence type="ECO:0000256" key="5">
    <source>
        <dbReference type="PROSITE-ProRule" id="PRU01240"/>
    </source>
</evidence>
<dbReference type="InterPro" id="IPR036852">
    <property type="entry name" value="Peptidase_S8/S53_dom_sf"/>
</dbReference>
<dbReference type="InterPro" id="IPR023828">
    <property type="entry name" value="Peptidase_S8_Ser-AS"/>
</dbReference>
<dbReference type="Pfam" id="PF00082">
    <property type="entry name" value="Peptidase_S8"/>
    <property type="match status" value="1"/>
</dbReference>
<dbReference type="CDD" id="cd04077">
    <property type="entry name" value="Peptidases_S8_PCSK9_ProteinaseK_like"/>
    <property type="match status" value="1"/>
</dbReference>
<comment type="similarity">
    <text evidence="1 5 6">Belongs to the peptidase S8 family.</text>
</comment>
<dbReference type="PROSITE" id="PS00137">
    <property type="entry name" value="SUBTILASE_HIS"/>
    <property type="match status" value="1"/>
</dbReference>
<feature type="active site" description="Charge relay system" evidence="5">
    <location>
        <position position="366"/>
    </location>
</feature>
<dbReference type="FunFam" id="3.40.50.200:FF:000014">
    <property type="entry name" value="Proteinase K"/>
    <property type="match status" value="1"/>
</dbReference>